<feature type="domain" description="BIG2" evidence="1">
    <location>
        <begin position="472"/>
        <end position="555"/>
    </location>
</feature>
<dbReference type="SMART" id="SM00635">
    <property type="entry name" value="BID_2"/>
    <property type="match status" value="3"/>
</dbReference>
<dbReference type="PANTHER" id="PTHR34512">
    <property type="entry name" value="CELL SURFACE PROTEIN"/>
    <property type="match status" value="1"/>
</dbReference>
<name>A0ABX8R898_9CLOT</name>
<proteinExistence type="predicted"/>
<dbReference type="InterPro" id="IPR002372">
    <property type="entry name" value="PQQ_rpt_dom"/>
</dbReference>
<dbReference type="Pfam" id="PF02368">
    <property type="entry name" value="Big_2"/>
    <property type="match status" value="1"/>
</dbReference>
<organism evidence="2 3">
    <name type="scientific">Crassaminicella indica</name>
    <dbReference type="NCBI Taxonomy" id="2855394"/>
    <lineage>
        <taxon>Bacteria</taxon>
        <taxon>Bacillati</taxon>
        <taxon>Bacillota</taxon>
        <taxon>Clostridia</taxon>
        <taxon>Eubacteriales</taxon>
        <taxon>Clostridiaceae</taxon>
        <taxon>Crassaminicella</taxon>
    </lineage>
</organism>
<dbReference type="PANTHER" id="PTHR34512:SF30">
    <property type="entry name" value="OUTER MEMBRANE PROTEIN ASSEMBLY FACTOR BAMB"/>
    <property type="match status" value="1"/>
</dbReference>
<evidence type="ECO:0000313" key="2">
    <source>
        <dbReference type="EMBL" id="QXM05258.1"/>
    </source>
</evidence>
<dbReference type="EMBL" id="CP078093">
    <property type="protein sequence ID" value="QXM05258.1"/>
    <property type="molecule type" value="Genomic_DNA"/>
</dbReference>
<gene>
    <name evidence="2" type="ORF">KVH43_07585</name>
</gene>
<protein>
    <submittedName>
        <fullName evidence="2">PQQ-binding-like beta-propeller repeat protein</fullName>
    </submittedName>
</protein>
<dbReference type="InterPro" id="IPR003343">
    <property type="entry name" value="Big_2"/>
</dbReference>
<dbReference type="SMART" id="SM00564">
    <property type="entry name" value="PQQ"/>
    <property type="match status" value="7"/>
</dbReference>
<dbReference type="Proteomes" id="UP000886818">
    <property type="component" value="Chromosome"/>
</dbReference>
<evidence type="ECO:0000313" key="3">
    <source>
        <dbReference type="Proteomes" id="UP000886818"/>
    </source>
</evidence>
<accession>A0ABX8R898</accession>
<feature type="domain" description="BIG2" evidence="1">
    <location>
        <begin position="392"/>
        <end position="464"/>
    </location>
</feature>
<evidence type="ECO:0000259" key="1">
    <source>
        <dbReference type="SMART" id="SM00635"/>
    </source>
</evidence>
<sequence>MKKNKKIFSIFLTLVIIFTIFFSSFASGIYIEPIKRNYTGGEKIDLTADLYDGEKKVTSGIDWYYFDNDKKKHIITGDSDNIEFIVPNNMIDKTVSTVVYAVYNGNSQKISIDIAPQAPVASEPLKLVEVSPVKGVSGIKTNREISLTFNKAVVLNEECGGSPKVIVRYDKEKDGILDDFYPNGLVCMGMKKHKLLFSEDKPEKVVIQLCDKAGNPIELEKDHKYEIAISGNWIKAKNSDEKFEGIGMKKRGEWIFDTKQTCESLKLLSKIPVNGAKKVKKDAEIALIFNQPVEIGKGFENFMPPKVTLYYDADSVNKPDTKYNPNIFNQLIFDKENPEKVIIKIKKNKREEKLLEENHVYALEVAKGCIQAKNTGEKFEGIKKGEWIFDTKQNDIDIIVERFYIYKGEAIKLKVEKNDKKIIWKSSDPKIAKIDENGVLTGLTKGKVEIEAFVEGEEDKKGSVEMTVLEYKPKTIYIYRQDKDYRMNAGESKKLYIQAVSENGQVIKDYKLVKWYSSNTDILTVDKNGLVEAKKGGYSTVHAEVLANSQVKATKIIEVRDKVLKQLVPQWRYILDKGYQRKGHPVVSSDGSVYILLNRRILAINSNGTKKETFKNIIQIDSEPIGIEKIDGKEYLLATNESELLLINPQTGNVEWKAKLKDRIVSKPAVDSKNGNIYVLCCDDTNDHRTVYAINKNSEKYLWRYDVGSWHSSEDVKGISIDEKGNIFIVTGNKIWIFNKAGKFLWNFKNPNNREFKSLVTIGENNTAYIIDSNYNRSDNILFSLDIDQRREKWRKKFDDIKSKRPLIDKNGNLYICAQHEGKYNLLQLNPQTGDVDAKYDPCGAYALIGENGYLYSSENVFDKDHNILSYYYEKVGNKPHPEFELGRNGLIYRTLEGEYDFEIGAIEAVKLCDATDTKISGLRVLNKLPIDMFVGDEMKIAAGAVNKNGAFIKGVELEWQSENTDVATAVYGKITAKKVGTANISIKVKDKEIRKSIEVKVKKAPIPKKMYFVYSNLVEHPKKIEKITGYCGESLPSAYIFIEDQYGNFMTKQPVTWSVSKQGIIGYKLYDTGSGVHEIKYQAVLSAQKAGETMLKASLDSNPNIYCEIPITIKSKRSDTIWEHKIEYDQSEKNKNCYHVMGKKNEIYYTTKNKLAAISKENGKKLWESEIKGEFGAPQVSEDGDIYIFANEKVYRVNHEDGKMLEKFNTSSKVKNLIIADDCIYVLNNENKLYKLDNQLNKIWKTPLNVGENYGLLLVNNKLYISKEDKIYNITEDAHMKLVYEDEHTELWLEASTKDGDLIIQKNNLGNYSLISINNEGKENWKYEKLKGKVGVGCDENSNVYAVEINTEAEKEIYYLDQNGKEKVKTTFVDTNDSCFDGVYKVVVGKDGTVYITTTKINAFSPKGECLWQKTLFGAFTIYIPQSITVDDNGIVYIGAGRRGVLALKGREQTGVQVSIKGKETVALNTFKDLEVELINHEEGKDIDLKITLEDIDAKKALSETHFEDEIKADTTNIYKFGVKIPKEGNLKVKLEIFDRKDKKLICQDEINL</sequence>
<dbReference type="InterPro" id="IPR018391">
    <property type="entry name" value="PQQ_b-propeller_rpt"/>
</dbReference>
<feature type="domain" description="BIG2" evidence="1">
    <location>
        <begin position="925"/>
        <end position="999"/>
    </location>
</feature>
<keyword evidence="3" id="KW-1185">Reference proteome</keyword>
<dbReference type="RefSeq" id="WP_218281958.1">
    <property type="nucleotide sequence ID" value="NZ_CP078093.1"/>
</dbReference>
<dbReference type="Pfam" id="PF13360">
    <property type="entry name" value="PQQ_2"/>
    <property type="match status" value="2"/>
</dbReference>
<reference evidence="2" key="1">
    <citation type="submission" date="2021-07" db="EMBL/GenBank/DDBJ databases">
        <title>Complete genome sequence of Crassaminicella sp. 143-21, isolated from a deep-sea hydrothermal vent.</title>
        <authorList>
            <person name="Li X."/>
        </authorList>
    </citation>
    <scope>NUCLEOTIDE SEQUENCE</scope>
    <source>
        <strain evidence="2">143-21</strain>
    </source>
</reference>